<name>A7AYL9_MEDG7</name>
<evidence type="ECO:0000313" key="2">
    <source>
        <dbReference type="Proteomes" id="UP000004410"/>
    </source>
</evidence>
<dbReference type="PaxDb" id="411470-RUMGNA_00384"/>
<reference evidence="1 2" key="1">
    <citation type="submission" date="2007-04" db="EMBL/GenBank/DDBJ databases">
        <authorList>
            <person name="Fulton L."/>
            <person name="Clifton S."/>
            <person name="Fulton B."/>
            <person name="Xu J."/>
            <person name="Minx P."/>
            <person name="Pepin K.H."/>
            <person name="Johnson M."/>
            <person name="Thiruvilangam P."/>
            <person name="Bhonagiri V."/>
            <person name="Nash W.E."/>
            <person name="Mardis E.R."/>
            <person name="Wilson R.K."/>
        </authorList>
    </citation>
    <scope>NUCLEOTIDE SEQUENCE [LARGE SCALE GENOMIC DNA]</scope>
    <source>
        <strain evidence="1 2">ATCC 29149</strain>
    </source>
</reference>
<sequence>MEGVLGWLCVCPDLDIVFVVYDWYPSKNEKLLYQTAFHVKNGAVKVVGASEAEKLYKEYHEKYPYDMEEVERWLRDLYEN</sequence>
<gene>
    <name evidence="1" type="ORF">RUMGNA_00384</name>
</gene>
<comment type="caution">
    <text evidence="1">The sequence shown here is derived from an EMBL/GenBank/DDBJ whole genome shotgun (WGS) entry which is preliminary data.</text>
</comment>
<proteinExistence type="predicted"/>
<organism evidence="1 2">
    <name type="scientific">Mediterraneibacter gnavus (strain ATCC 29149 / DSM 114966 / JCM 6515 / VPI C7-9)</name>
    <name type="common">Ruminococcus gnavus</name>
    <dbReference type="NCBI Taxonomy" id="411470"/>
    <lineage>
        <taxon>Bacteria</taxon>
        <taxon>Bacillati</taxon>
        <taxon>Bacillota</taxon>
        <taxon>Clostridia</taxon>
        <taxon>Lachnospirales</taxon>
        <taxon>Lachnospiraceae</taxon>
        <taxon>Mediterraneibacter</taxon>
    </lineage>
</organism>
<accession>A7AYL9</accession>
<dbReference type="AlphaFoldDB" id="A7AYL9"/>
<dbReference type="Proteomes" id="UP000004410">
    <property type="component" value="Unassembled WGS sequence"/>
</dbReference>
<dbReference type="EMBL" id="AAYG02000004">
    <property type="protein sequence ID" value="EDN79183.1"/>
    <property type="molecule type" value="Genomic_DNA"/>
</dbReference>
<reference evidence="1 2" key="2">
    <citation type="submission" date="2007-06" db="EMBL/GenBank/DDBJ databases">
        <title>Draft genome sequence of Ruminococcus gnavus (ATCC 29149).</title>
        <authorList>
            <person name="Sudarsanam P."/>
            <person name="Ley R."/>
            <person name="Guruge J."/>
            <person name="Turnbaugh P.J."/>
            <person name="Mahowald M."/>
            <person name="Liep D."/>
            <person name="Gordon J."/>
        </authorList>
    </citation>
    <scope>NUCLEOTIDE SEQUENCE [LARGE SCALE GENOMIC DNA]</scope>
    <source>
        <strain evidence="1 2">ATCC 29149</strain>
    </source>
</reference>
<protein>
    <submittedName>
        <fullName evidence="1">Uncharacterized protein</fullName>
    </submittedName>
</protein>
<evidence type="ECO:0000313" key="1">
    <source>
        <dbReference type="EMBL" id="EDN79183.1"/>
    </source>
</evidence>